<dbReference type="Gene3D" id="3.40.50.150">
    <property type="entry name" value="Vaccinia Virus protein VP39"/>
    <property type="match status" value="1"/>
</dbReference>
<dbReference type="EMBL" id="MGFS01000016">
    <property type="protein sequence ID" value="OGM11466.1"/>
    <property type="molecule type" value="Genomic_DNA"/>
</dbReference>
<sequence>MKSNFYVPSSFRDPSGSLFFDNGILLRRVNNLYKNNYELLMNSDLYKILVQKKLLISHKEIVFKKKGKEVYKLIQPQFIPFISYPYEWCFSQLKDAALLTLKIQKISLRYGMTLKDSNAWNIQFFRGKAIFIDTLSFEKYKEGSPWIAYKQFCQHFLAPLLLMAKKNTQLNQISKIFLDGIPLSLTSSLLPKRTYLNFSILSHIHLHAQSQKYFGKKSFDFKRSIFNLNSMLGLINNLESLIYNLKLSRQDTEWVNYYSNTNYSSTAFKHKKMIVSEFLKIAKPKKCVWDLGANEGVFSRLASEQRINTISFDIDLLAVEKNYLKAKLDSDKYLLPLIIDLTNPSPAIGWENNERYSLIERGPADCVLALALIHHLAISNNLPFVKIAEFFRKICQWLIIEFVPKNDSNVKILLSSREDIFSDYLQENFETEFSKYFKIINRKNIINSKRVMYLMKNLN</sequence>
<dbReference type="Proteomes" id="UP000177053">
    <property type="component" value="Unassembled WGS sequence"/>
</dbReference>
<reference evidence="1 2" key="1">
    <citation type="journal article" date="2016" name="Nat. Commun.">
        <title>Thousands of microbial genomes shed light on interconnected biogeochemical processes in an aquifer system.</title>
        <authorList>
            <person name="Anantharaman K."/>
            <person name="Brown C.T."/>
            <person name="Hug L.A."/>
            <person name="Sharon I."/>
            <person name="Castelle C.J."/>
            <person name="Probst A.J."/>
            <person name="Thomas B.C."/>
            <person name="Singh A."/>
            <person name="Wilkins M.J."/>
            <person name="Karaoz U."/>
            <person name="Brodie E.L."/>
            <person name="Williams K.H."/>
            <person name="Hubbard S.S."/>
            <person name="Banfield J.F."/>
        </authorList>
    </citation>
    <scope>NUCLEOTIDE SEQUENCE [LARGE SCALE GENOMIC DNA]</scope>
</reference>
<name>A0A1F7X8W1_9BACT</name>
<evidence type="ECO:0008006" key="3">
    <source>
        <dbReference type="Google" id="ProtNLM"/>
    </source>
</evidence>
<proteinExistence type="predicted"/>
<dbReference type="SUPFAM" id="SSF53335">
    <property type="entry name" value="S-adenosyl-L-methionine-dependent methyltransferases"/>
    <property type="match status" value="1"/>
</dbReference>
<accession>A0A1F7X8W1</accession>
<dbReference type="InterPro" id="IPR029063">
    <property type="entry name" value="SAM-dependent_MTases_sf"/>
</dbReference>
<evidence type="ECO:0000313" key="2">
    <source>
        <dbReference type="Proteomes" id="UP000177053"/>
    </source>
</evidence>
<dbReference type="AlphaFoldDB" id="A0A1F7X8W1"/>
<gene>
    <name evidence="1" type="ORF">A2Z22_00245</name>
</gene>
<organism evidence="1 2">
    <name type="scientific">Candidatus Woesebacteria bacterium RBG_16_34_12</name>
    <dbReference type="NCBI Taxonomy" id="1802480"/>
    <lineage>
        <taxon>Bacteria</taxon>
        <taxon>Candidatus Woeseibacteriota</taxon>
    </lineage>
</organism>
<protein>
    <recommendedName>
        <fullName evidence="3">SAM-dependent methyltransferase</fullName>
    </recommendedName>
</protein>
<comment type="caution">
    <text evidence="1">The sequence shown here is derived from an EMBL/GenBank/DDBJ whole genome shotgun (WGS) entry which is preliminary data.</text>
</comment>
<evidence type="ECO:0000313" key="1">
    <source>
        <dbReference type="EMBL" id="OGM11466.1"/>
    </source>
</evidence>